<feature type="domain" description="WRKY" evidence="1">
    <location>
        <begin position="70"/>
        <end position="129"/>
    </location>
</feature>
<name>A0A9D4E2A1_DREPO</name>
<reference evidence="2" key="1">
    <citation type="journal article" date="2019" name="bioRxiv">
        <title>The Genome of the Zebra Mussel, Dreissena polymorpha: A Resource for Invasive Species Research.</title>
        <authorList>
            <person name="McCartney M.A."/>
            <person name="Auch B."/>
            <person name="Kono T."/>
            <person name="Mallez S."/>
            <person name="Zhang Y."/>
            <person name="Obille A."/>
            <person name="Becker A."/>
            <person name="Abrahante J.E."/>
            <person name="Garbe J."/>
            <person name="Badalamenti J.P."/>
            <person name="Herman A."/>
            <person name="Mangelson H."/>
            <person name="Liachko I."/>
            <person name="Sullivan S."/>
            <person name="Sone E.D."/>
            <person name="Koren S."/>
            <person name="Silverstein K.A.T."/>
            <person name="Beckman K.B."/>
            <person name="Gohl D.M."/>
        </authorList>
    </citation>
    <scope>NUCLEOTIDE SEQUENCE</scope>
    <source>
        <strain evidence="2">Duluth1</strain>
        <tissue evidence="2">Whole animal</tissue>
    </source>
</reference>
<keyword evidence="3" id="KW-1185">Reference proteome</keyword>
<dbReference type="GO" id="GO:0003700">
    <property type="term" value="F:DNA-binding transcription factor activity"/>
    <property type="evidence" value="ECO:0007669"/>
    <property type="project" value="InterPro"/>
</dbReference>
<protein>
    <recommendedName>
        <fullName evidence="1">WRKY domain-containing protein</fullName>
    </recommendedName>
</protein>
<evidence type="ECO:0000259" key="1">
    <source>
        <dbReference type="Pfam" id="PF03106"/>
    </source>
</evidence>
<reference evidence="2" key="2">
    <citation type="submission" date="2020-11" db="EMBL/GenBank/DDBJ databases">
        <authorList>
            <person name="McCartney M.A."/>
            <person name="Auch B."/>
            <person name="Kono T."/>
            <person name="Mallez S."/>
            <person name="Becker A."/>
            <person name="Gohl D.M."/>
            <person name="Silverstein K.A.T."/>
            <person name="Koren S."/>
            <person name="Bechman K.B."/>
            <person name="Herman A."/>
            <person name="Abrahante J.E."/>
            <person name="Garbe J."/>
        </authorList>
    </citation>
    <scope>NUCLEOTIDE SEQUENCE</scope>
    <source>
        <strain evidence="2">Duluth1</strain>
        <tissue evidence="2">Whole animal</tissue>
    </source>
</reference>
<proteinExistence type="predicted"/>
<evidence type="ECO:0000313" key="2">
    <source>
        <dbReference type="EMBL" id="KAH3771115.1"/>
    </source>
</evidence>
<dbReference type="InterPro" id="IPR003657">
    <property type="entry name" value="WRKY_dom"/>
</dbReference>
<accession>A0A9D4E2A1</accession>
<dbReference type="Proteomes" id="UP000828390">
    <property type="component" value="Unassembled WGS sequence"/>
</dbReference>
<dbReference type="Pfam" id="PF03106">
    <property type="entry name" value="WRKY"/>
    <property type="match status" value="1"/>
</dbReference>
<sequence>MDNNNKLYVGGSGAILFSKTDRILTDKEAADILEQNISVSYEPPYRPSGGSVYLYSDSGKSNLADDWKSDGYNWRQYGYRSFTVNGKRIEKRFFKISNKGVDDTRFIKHVFRFTNTDYNQKTVIMYYGQSDAYLGLSHGNRKRNDREYKRTKPSVLQEIREFGLTDKPKHLNDMIKSQKSPESNLLGVSVPRNDKQIHNIQSKLRKEAKLAHASMYGLHLLVDQLENNILSINTSPNLEVVIGNAGTFDEVN</sequence>
<dbReference type="EMBL" id="JAIWYP010000009">
    <property type="protein sequence ID" value="KAH3771115.1"/>
    <property type="molecule type" value="Genomic_DNA"/>
</dbReference>
<comment type="caution">
    <text evidence="2">The sequence shown here is derived from an EMBL/GenBank/DDBJ whole genome shotgun (WGS) entry which is preliminary data.</text>
</comment>
<evidence type="ECO:0000313" key="3">
    <source>
        <dbReference type="Proteomes" id="UP000828390"/>
    </source>
</evidence>
<gene>
    <name evidence="2" type="ORF">DPMN_172417</name>
</gene>
<dbReference type="AlphaFoldDB" id="A0A9D4E2A1"/>
<dbReference type="GO" id="GO:0043565">
    <property type="term" value="F:sequence-specific DNA binding"/>
    <property type="evidence" value="ECO:0007669"/>
    <property type="project" value="InterPro"/>
</dbReference>
<organism evidence="2 3">
    <name type="scientific">Dreissena polymorpha</name>
    <name type="common">Zebra mussel</name>
    <name type="synonym">Mytilus polymorpha</name>
    <dbReference type="NCBI Taxonomy" id="45954"/>
    <lineage>
        <taxon>Eukaryota</taxon>
        <taxon>Metazoa</taxon>
        <taxon>Spiralia</taxon>
        <taxon>Lophotrochozoa</taxon>
        <taxon>Mollusca</taxon>
        <taxon>Bivalvia</taxon>
        <taxon>Autobranchia</taxon>
        <taxon>Heteroconchia</taxon>
        <taxon>Euheterodonta</taxon>
        <taxon>Imparidentia</taxon>
        <taxon>Neoheterodontei</taxon>
        <taxon>Myida</taxon>
        <taxon>Dreissenoidea</taxon>
        <taxon>Dreissenidae</taxon>
        <taxon>Dreissena</taxon>
    </lineage>
</organism>